<evidence type="ECO:0000256" key="1">
    <source>
        <dbReference type="ARBA" id="ARBA00004173"/>
    </source>
</evidence>
<name>A0ABM0H1J6_SACKO</name>
<evidence type="ECO:0000256" key="4">
    <source>
        <dbReference type="ARBA" id="ARBA00023128"/>
    </source>
</evidence>
<dbReference type="InterPro" id="IPR036249">
    <property type="entry name" value="Thioredoxin-like_sf"/>
</dbReference>
<evidence type="ECO:0000313" key="9">
    <source>
        <dbReference type="RefSeq" id="XP_002742153.1"/>
    </source>
</evidence>
<evidence type="ECO:0000256" key="2">
    <source>
        <dbReference type="ARBA" id="ARBA00006073"/>
    </source>
</evidence>
<evidence type="ECO:0000256" key="3">
    <source>
        <dbReference type="ARBA" id="ARBA00022980"/>
    </source>
</evidence>
<dbReference type="Pfam" id="PF05047">
    <property type="entry name" value="L51_S25_CI-B8"/>
    <property type="match status" value="1"/>
</dbReference>
<keyword evidence="4" id="KW-0496">Mitochondrion</keyword>
<evidence type="ECO:0000313" key="8">
    <source>
        <dbReference type="Proteomes" id="UP000694865"/>
    </source>
</evidence>
<keyword evidence="8" id="KW-1185">Reference proteome</keyword>
<accession>A0ABM0H1J6</accession>
<dbReference type="Gene3D" id="3.40.30.10">
    <property type="entry name" value="Glutaredoxin"/>
    <property type="match status" value="1"/>
</dbReference>
<dbReference type="RefSeq" id="XP_002742153.1">
    <property type="nucleotide sequence ID" value="XM_002742107.2"/>
</dbReference>
<organism evidence="8 9">
    <name type="scientific">Saccoglossus kowalevskii</name>
    <name type="common">Acorn worm</name>
    <dbReference type="NCBI Taxonomy" id="10224"/>
    <lineage>
        <taxon>Eukaryota</taxon>
        <taxon>Metazoa</taxon>
        <taxon>Hemichordata</taxon>
        <taxon>Enteropneusta</taxon>
        <taxon>Harrimaniidae</taxon>
        <taxon>Saccoglossus</taxon>
    </lineage>
</organism>
<comment type="subcellular location">
    <subcellularLocation>
        <location evidence="1">Mitochondrion</location>
    </subcellularLocation>
</comment>
<dbReference type="SMART" id="SM00916">
    <property type="entry name" value="L51_S25_CI-B8"/>
    <property type="match status" value="1"/>
</dbReference>
<dbReference type="InterPro" id="IPR007741">
    <property type="entry name" value="Ribosomal_mL43/mS25/NADH_DH"/>
</dbReference>
<sequence length="175" mass="20090">MTSRSMPSAFLKSILQNGIGRYVCQLQRITFLFSKSSGLSRGVRDFIENDLVDFARKNPGVVVYVKPDPNHKSPLVVAEYLNGNKKDIECQSMNREQVQKEVELARTQSGLDVVRLRKWMHTDNPTIQGLWTPFTNKPTYLNVETFPSKNPTWKYAERRPTLKLDNEISADKKLS</sequence>
<dbReference type="Proteomes" id="UP000694865">
    <property type="component" value="Unplaced"/>
</dbReference>
<evidence type="ECO:0000256" key="5">
    <source>
        <dbReference type="ARBA" id="ARBA00023274"/>
    </source>
</evidence>
<dbReference type="InterPro" id="IPR039927">
    <property type="entry name" value="Ribosomal_mL43"/>
</dbReference>
<reference evidence="9" key="1">
    <citation type="submission" date="2025-08" db="UniProtKB">
        <authorList>
            <consortium name="RefSeq"/>
        </authorList>
    </citation>
    <scope>IDENTIFICATION</scope>
    <source>
        <tissue evidence="9">Testes</tissue>
    </source>
</reference>
<dbReference type="GeneID" id="100371653"/>
<feature type="domain" description="Ribosomal protein/NADH dehydrogenase" evidence="7">
    <location>
        <begin position="35"/>
        <end position="109"/>
    </location>
</feature>
<keyword evidence="5" id="KW-0687">Ribonucleoprotein</keyword>
<keyword evidence="3" id="KW-0689">Ribosomal protein</keyword>
<dbReference type="PANTHER" id="PTHR21396:SF2">
    <property type="entry name" value="LARGE RIBOSOMAL SUBUNIT PROTEIN ML43"/>
    <property type="match status" value="1"/>
</dbReference>
<gene>
    <name evidence="9" type="primary">LOC100371653</name>
</gene>
<evidence type="ECO:0000256" key="6">
    <source>
        <dbReference type="ARBA" id="ARBA00035188"/>
    </source>
</evidence>
<dbReference type="SUPFAM" id="SSF52833">
    <property type="entry name" value="Thioredoxin-like"/>
    <property type="match status" value="1"/>
</dbReference>
<comment type="similarity">
    <text evidence="2">Belongs to the mitochondrion-specific ribosomal protein mL43 family.</text>
</comment>
<evidence type="ECO:0000259" key="7">
    <source>
        <dbReference type="SMART" id="SM00916"/>
    </source>
</evidence>
<dbReference type="PANTHER" id="PTHR21396">
    <property type="entry name" value="39S RIBOSOMAL PROTEIN L43"/>
    <property type="match status" value="1"/>
</dbReference>
<protein>
    <recommendedName>
        <fullName evidence="6">Large ribosomal subunit protein mL43</fullName>
    </recommendedName>
</protein>
<proteinExistence type="inferred from homology"/>